<evidence type="ECO:0000256" key="9">
    <source>
        <dbReference type="SAM" id="Phobius"/>
    </source>
</evidence>
<evidence type="ECO:0000256" key="3">
    <source>
        <dbReference type="ARBA" id="ARBA00022448"/>
    </source>
</evidence>
<dbReference type="PANTHER" id="PTHR43829:SF24">
    <property type="entry name" value="MIP AQUAPORIN (EUROFUNG)"/>
    <property type="match status" value="1"/>
</dbReference>
<evidence type="ECO:0000256" key="8">
    <source>
        <dbReference type="SAM" id="MobiDB-lite"/>
    </source>
</evidence>
<dbReference type="CDD" id="cd00333">
    <property type="entry name" value="MIP"/>
    <property type="match status" value="1"/>
</dbReference>
<feature type="compositionally biased region" description="Polar residues" evidence="8">
    <location>
        <begin position="25"/>
        <end position="34"/>
    </location>
</feature>
<feature type="compositionally biased region" description="Basic and acidic residues" evidence="8">
    <location>
        <begin position="35"/>
        <end position="44"/>
    </location>
</feature>
<dbReference type="Proteomes" id="UP000624404">
    <property type="component" value="Unassembled WGS sequence"/>
</dbReference>
<dbReference type="PRINTS" id="PR00783">
    <property type="entry name" value="MINTRINSICP"/>
</dbReference>
<feature type="region of interest" description="Disordered" evidence="8">
    <location>
        <begin position="1"/>
        <end position="156"/>
    </location>
</feature>
<evidence type="ECO:0000256" key="1">
    <source>
        <dbReference type="ARBA" id="ARBA00004141"/>
    </source>
</evidence>
<evidence type="ECO:0000256" key="6">
    <source>
        <dbReference type="ARBA" id="ARBA00022989"/>
    </source>
</evidence>
<feature type="transmembrane region" description="Helical" evidence="9">
    <location>
        <begin position="563"/>
        <end position="588"/>
    </location>
</feature>
<dbReference type="InterPro" id="IPR023271">
    <property type="entry name" value="Aquaporin-like"/>
</dbReference>
<evidence type="ECO:0000256" key="4">
    <source>
        <dbReference type="ARBA" id="ARBA00022692"/>
    </source>
</evidence>
<dbReference type="InterPro" id="IPR000425">
    <property type="entry name" value="MIP"/>
</dbReference>
<accession>A0A8H2VTS6</accession>
<feature type="transmembrane region" description="Helical" evidence="9">
    <location>
        <begin position="650"/>
        <end position="678"/>
    </location>
</feature>
<feature type="compositionally biased region" description="Basic and acidic residues" evidence="8">
    <location>
        <begin position="1"/>
        <end position="24"/>
    </location>
</feature>
<comment type="subcellular location">
    <subcellularLocation>
        <location evidence="1">Membrane</location>
        <topology evidence="1">Multi-pass membrane protein</topology>
    </subcellularLocation>
</comment>
<protein>
    <submittedName>
        <fullName evidence="10">460dc8d4-aa61-4d17-a18c-e7c99e6c46d0</fullName>
    </submittedName>
</protein>
<proteinExistence type="inferred from homology"/>
<keyword evidence="4 9" id="KW-0812">Transmembrane</keyword>
<dbReference type="AlphaFoldDB" id="A0A8H2VTS6"/>
<dbReference type="GO" id="GO:0015250">
    <property type="term" value="F:water channel activity"/>
    <property type="evidence" value="ECO:0007669"/>
    <property type="project" value="TreeGrafter"/>
</dbReference>
<feature type="transmembrane region" description="Helical" evidence="9">
    <location>
        <begin position="600"/>
        <end position="618"/>
    </location>
</feature>
<dbReference type="NCBIfam" id="TIGR00861">
    <property type="entry name" value="MIP"/>
    <property type="match status" value="1"/>
</dbReference>
<dbReference type="Pfam" id="PF00230">
    <property type="entry name" value="MIP"/>
    <property type="match status" value="1"/>
</dbReference>
<feature type="compositionally biased region" description="Polar residues" evidence="8">
    <location>
        <begin position="310"/>
        <end position="327"/>
    </location>
</feature>
<evidence type="ECO:0000313" key="10">
    <source>
        <dbReference type="EMBL" id="CAD6444198.1"/>
    </source>
</evidence>
<dbReference type="Gene3D" id="1.20.1080.10">
    <property type="entry name" value="Glycerol uptake facilitator protein"/>
    <property type="match status" value="1"/>
</dbReference>
<keyword evidence="5" id="KW-0677">Repeat</keyword>
<dbReference type="GO" id="GO:0015254">
    <property type="term" value="F:glycerol channel activity"/>
    <property type="evidence" value="ECO:0007669"/>
    <property type="project" value="TreeGrafter"/>
</dbReference>
<comment type="caution">
    <text evidence="10">The sequence shown here is derived from an EMBL/GenBank/DDBJ whole genome shotgun (WGS) entry which is preliminary data.</text>
</comment>
<dbReference type="InterPro" id="IPR050363">
    <property type="entry name" value="MIP/Aquaporin"/>
</dbReference>
<dbReference type="GO" id="GO:0005886">
    <property type="term" value="C:plasma membrane"/>
    <property type="evidence" value="ECO:0007669"/>
    <property type="project" value="TreeGrafter"/>
</dbReference>
<evidence type="ECO:0000256" key="2">
    <source>
        <dbReference type="ARBA" id="ARBA00006175"/>
    </source>
</evidence>
<feature type="compositionally biased region" description="Polar residues" evidence="8">
    <location>
        <begin position="337"/>
        <end position="348"/>
    </location>
</feature>
<dbReference type="FunFam" id="1.20.1080.10:FF:000022">
    <property type="entry name" value="MIP aquaporin"/>
    <property type="match status" value="1"/>
</dbReference>
<feature type="compositionally biased region" description="Polar residues" evidence="8">
    <location>
        <begin position="361"/>
        <end position="370"/>
    </location>
</feature>
<evidence type="ECO:0000313" key="11">
    <source>
        <dbReference type="Proteomes" id="UP000624404"/>
    </source>
</evidence>
<evidence type="ECO:0000256" key="7">
    <source>
        <dbReference type="ARBA" id="ARBA00023136"/>
    </source>
</evidence>
<dbReference type="OrthoDB" id="3222at2759"/>
<feature type="transmembrane region" description="Helical" evidence="9">
    <location>
        <begin position="515"/>
        <end position="535"/>
    </location>
</feature>
<name>A0A8H2VTS6_9HELO</name>
<reference evidence="10" key="1">
    <citation type="submission" date="2020-10" db="EMBL/GenBank/DDBJ databases">
        <authorList>
            <person name="Kusch S."/>
        </authorList>
    </citation>
    <scope>NUCLEOTIDE SEQUENCE</scope>
    <source>
        <strain evidence="10">SwB9</strain>
    </source>
</reference>
<comment type="similarity">
    <text evidence="2">Belongs to the MIP/aquaporin (TC 1.A.8) family.</text>
</comment>
<feature type="region of interest" description="Disordered" evidence="8">
    <location>
        <begin position="310"/>
        <end position="396"/>
    </location>
</feature>
<dbReference type="EMBL" id="CAJHIA010000011">
    <property type="protein sequence ID" value="CAD6444198.1"/>
    <property type="molecule type" value="Genomic_DNA"/>
</dbReference>
<keyword evidence="6 9" id="KW-1133">Transmembrane helix</keyword>
<dbReference type="SUPFAM" id="SSF81338">
    <property type="entry name" value="Aquaporin-like"/>
    <property type="match status" value="1"/>
</dbReference>
<dbReference type="PANTHER" id="PTHR43829">
    <property type="entry name" value="AQUAPORIN OR AQUAGLYCEROPORIN RELATED"/>
    <property type="match status" value="1"/>
</dbReference>
<gene>
    <name evidence="10" type="ORF">SCLTRI_LOCUS3990</name>
</gene>
<keyword evidence="11" id="KW-1185">Reference proteome</keyword>
<keyword evidence="7 9" id="KW-0472">Membrane</keyword>
<keyword evidence="3" id="KW-0813">Transport</keyword>
<organism evidence="10 11">
    <name type="scientific">Sclerotinia trifoliorum</name>
    <dbReference type="NCBI Taxonomy" id="28548"/>
    <lineage>
        <taxon>Eukaryota</taxon>
        <taxon>Fungi</taxon>
        <taxon>Dikarya</taxon>
        <taxon>Ascomycota</taxon>
        <taxon>Pezizomycotina</taxon>
        <taxon>Leotiomycetes</taxon>
        <taxon>Helotiales</taxon>
        <taxon>Sclerotiniaceae</taxon>
        <taxon>Sclerotinia</taxon>
    </lineage>
</organism>
<feature type="compositionally biased region" description="Polar residues" evidence="8">
    <location>
        <begin position="87"/>
        <end position="101"/>
    </location>
</feature>
<feature type="transmembrane region" description="Helical" evidence="9">
    <location>
        <begin position="473"/>
        <end position="494"/>
    </location>
</feature>
<sequence>MADEEIKRTSSIEDGGGKDNEHESGMTSLPNLPSTREETAHELSQEAGTSQAQPSRDPGIKPLKRFDTLPTKRNPLSPDTRRRGRTLTGQVPENNDLSSRGQIFKRGTSIFAGETRGRMGSIPERGAIPPNAEREPRPSGVSDRTQGSGLRPRLSTINRQRGPSIRRRPTVALEAITSGADVGGGDNFTLAGPAPIETLVQNQPYVDPGYAHLNPAYVQPENVRPVWGLAKPLPRVIRPGMIPSRSEININIAQQQQQQQQAPQDQADLDLEQGRIEPTLKLSRISTALQNARQQRENNLMEAHGLVAPTNLQSTASRQEPLTSPSQVIEEEGPTGKPTNTDTTSPERLQTRPPLSFDGRPSQNSQTSQIDPFPSLSDHDDQASVTTEVAGEGDLGGPWISQEIPLIAYDPNYDDEIHNLHTHWSVIRLRFREPLAELLAVTCQLTLGFCADLVVVTSGKNASPAGNEVTTDWAWGLASMLGIYIAGGISGAHLNPAISIMLWIYRGFPLRKVPMYILAQILGAFLAALIAFGLYQTNIVEYGGTNLKNGDTMGAFITYPRYAWINASTSFFTEFVGTAILAVAVLALGDDMNAPPGAGMSAFVMGLVITVLSMAFGYNTGAAMNPSRDLGPRLALTALGYGKDLFTDVYWIWGNWCAPILGAIFGAFLYDVAIFAGGESPVNYPRKRIRRAGHKWKKRWGVKLRKMKPLKKGEDETYRRWKEGQQ</sequence>
<evidence type="ECO:0000256" key="5">
    <source>
        <dbReference type="ARBA" id="ARBA00022737"/>
    </source>
</evidence>